<dbReference type="Proteomes" id="UP001233172">
    <property type="component" value="Unassembled WGS sequence"/>
</dbReference>
<feature type="non-terminal residue" evidence="2">
    <location>
        <position position="1"/>
    </location>
</feature>
<dbReference type="EMBL" id="JASAOG010000040">
    <property type="protein sequence ID" value="KAK0059691.1"/>
    <property type="molecule type" value="Genomic_DNA"/>
</dbReference>
<evidence type="ECO:0000313" key="3">
    <source>
        <dbReference type="Proteomes" id="UP001233172"/>
    </source>
</evidence>
<feature type="region of interest" description="Disordered" evidence="1">
    <location>
        <begin position="41"/>
        <end position="62"/>
    </location>
</feature>
<organism evidence="2 3">
    <name type="scientific">Biomphalaria pfeifferi</name>
    <name type="common">Bloodfluke planorb</name>
    <name type="synonym">Freshwater snail</name>
    <dbReference type="NCBI Taxonomy" id="112525"/>
    <lineage>
        <taxon>Eukaryota</taxon>
        <taxon>Metazoa</taxon>
        <taxon>Spiralia</taxon>
        <taxon>Lophotrochozoa</taxon>
        <taxon>Mollusca</taxon>
        <taxon>Gastropoda</taxon>
        <taxon>Heterobranchia</taxon>
        <taxon>Euthyneura</taxon>
        <taxon>Panpulmonata</taxon>
        <taxon>Hygrophila</taxon>
        <taxon>Lymnaeoidea</taxon>
        <taxon>Planorbidae</taxon>
        <taxon>Biomphalaria</taxon>
    </lineage>
</organism>
<reference evidence="2" key="2">
    <citation type="submission" date="2023-04" db="EMBL/GenBank/DDBJ databases">
        <authorList>
            <person name="Bu L."/>
            <person name="Lu L."/>
            <person name="Laidemitt M.R."/>
            <person name="Zhang S.M."/>
            <person name="Mutuku M."/>
            <person name="Mkoji G."/>
            <person name="Steinauer M."/>
            <person name="Loker E.S."/>
        </authorList>
    </citation>
    <scope>NUCLEOTIDE SEQUENCE</scope>
    <source>
        <strain evidence="2">KasaAsao</strain>
        <tissue evidence="2">Whole Snail</tissue>
    </source>
</reference>
<sequence length="62" mass="7137">LWMSSSQRRAKLDVNKHDKRRGFGVKNTEFDLIESVAHRRQVKGTGQSKDNIIMGHGKDRES</sequence>
<accession>A0AAD8FDR3</accession>
<feature type="non-terminal residue" evidence="2">
    <location>
        <position position="62"/>
    </location>
</feature>
<name>A0AAD8FDR3_BIOPF</name>
<proteinExistence type="predicted"/>
<reference evidence="2" key="1">
    <citation type="journal article" date="2023" name="PLoS Negl. Trop. Dis.">
        <title>A genome sequence for Biomphalaria pfeifferi, the major vector snail for the human-infecting parasite Schistosoma mansoni.</title>
        <authorList>
            <person name="Bu L."/>
            <person name="Lu L."/>
            <person name="Laidemitt M.R."/>
            <person name="Zhang S.M."/>
            <person name="Mutuku M."/>
            <person name="Mkoji G."/>
            <person name="Steinauer M."/>
            <person name="Loker E.S."/>
        </authorList>
    </citation>
    <scope>NUCLEOTIDE SEQUENCE</scope>
    <source>
        <strain evidence="2">KasaAsao</strain>
    </source>
</reference>
<comment type="caution">
    <text evidence="2">The sequence shown here is derived from an EMBL/GenBank/DDBJ whole genome shotgun (WGS) entry which is preliminary data.</text>
</comment>
<dbReference type="AlphaFoldDB" id="A0AAD8FDR3"/>
<keyword evidence="3" id="KW-1185">Reference proteome</keyword>
<evidence type="ECO:0000313" key="2">
    <source>
        <dbReference type="EMBL" id="KAK0059691.1"/>
    </source>
</evidence>
<evidence type="ECO:0000256" key="1">
    <source>
        <dbReference type="SAM" id="MobiDB-lite"/>
    </source>
</evidence>
<protein>
    <submittedName>
        <fullName evidence="2">Uncharacterized protein</fullName>
    </submittedName>
</protein>
<gene>
    <name evidence="2" type="ORF">Bpfe_010859</name>
</gene>